<comment type="catalytic activity">
    <reaction evidence="1">
        <text>ATP + protein L-histidine = ADP + protein N-phospho-L-histidine.</text>
        <dbReference type="EC" id="2.7.13.3"/>
    </reaction>
</comment>
<keyword evidence="4" id="KW-0808">Transferase</keyword>
<dbReference type="Gene3D" id="3.30.565.10">
    <property type="entry name" value="Histidine kinase-like ATPase, C-terminal domain"/>
    <property type="match status" value="1"/>
</dbReference>
<evidence type="ECO:0000256" key="2">
    <source>
        <dbReference type="ARBA" id="ARBA00012438"/>
    </source>
</evidence>
<keyword evidence="7" id="KW-0067">ATP-binding</keyword>
<keyword evidence="9" id="KW-0812">Transmembrane</keyword>
<feature type="transmembrane region" description="Helical" evidence="9">
    <location>
        <begin position="89"/>
        <end position="111"/>
    </location>
</feature>
<feature type="transmembrane region" description="Helical" evidence="9">
    <location>
        <begin position="117"/>
        <end position="136"/>
    </location>
</feature>
<evidence type="ECO:0000256" key="8">
    <source>
        <dbReference type="ARBA" id="ARBA00023012"/>
    </source>
</evidence>
<evidence type="ECO:0000256" key="1">
    <source>
        <dbReference type="ARBA" id="ARBA00000085"/>
    </source>
</evidence>
<keyword evidence="9" id="KW-0472">Membrane</keyword>
<protein>
    <recommendedName>
        <fullName evidence="2">histidine kinase</fullName>
        <ecNumber evidence="2">2.7.13.3</ecNumber>
    </recommendedName>
</protein>
<keyword evidence="5" id="KW-0547">Nucleotide-binding</keyword>
<dbReference type="RefSeq" id="WP_132122224.1">
    <property type="nucleotide sequence ID" value="NZ_SLWS01000007.1"/>
</dbReference>
<keyword evidence="9" id="KW-1133">Transmembrane helix</keyword>
<keyword evidence="3" id="KW-0597">Phosphoprotein</keyword>
<dbReference type="PANTHER" id="PTHR24421">
    <property type="entry name" value="NITRATE/NITRITE SENSOR PROTEIN NARX-RELATED"/>
    <property type="match status" value="1"/>
</dbReference>
<evidence type="ECO:0000313" key="12">
    <source>
        <dbReference type="Proteomes" id="UP000295680"/>
    </source>
</evidence>
<feature type="transmembrane region" description="Helical" evidence="9">
    <location>
        <begin position="59"/>
        <end position="77"/>
    </location>
</feature>
<evidence type="ECO:0000256" key="9">
    <source>
        <dbReference type="SAM" id="Phobius"/>
    </source>
</evidence>
<proteinExistence type="predicted"/>
<dbReference type="OrthoDB" id="5241729at2"/>
<feature type="transmembrane region" description="Helical" evidence="9">
    <location>
        <begin position="30"/>
        <end position="47"/>
    </location>
</feature>
<dbReference type="EC" id="2.7.13.3" evidence="2"/>
<organism evidence="11 12">
    <name type="scientific">Actinocrispum wychmicini</name>
    <dbReference type="NCBI Taxonomy" id="1213861"/>
    <lineage>
        <taxon>Bacteria</taxon>
        <taxon>Bacillati</taxon>
        <taxon>Actinomycetota</taxon>
        <taxon>Actinomycetes</taxon>
        <taxon>Pseudonocardiales</taxon>
        <taxon>Pseudonocardiaceae</taxon>
        <taxon>Actinocrispum</taxon>
    </lineage>
</organism>
<dbReference type="InterPro" id="IPR003594">
    <property type="entry name" value="HATPase_dom"/>
</dbReference>
<dbReference type="SMART" id="SM00387">
    <property type="entry name" value="HATPase_c"/>
    <property type="match status" value="1"/>
</dbReference>
<dbReference type="Pfam" id="PF02518">
    <property type="entry name" value="HATPase_c"/>
    <property type="match status" value="1"/>
</dbReference>
<comment type="caution">
    <text evidence="11">The sequence shown here is derived from an EMBL/GenBank/DDBJ whole genome shotgun (WGS) entry which is preliminary data.</text>
</comment>
<evidence type="ECO:0000256" key="5">
    <source>
        <dbReference type="ARBA" id="ARBA00022741"/>
    </source>
</evidence>
<sequence length="516" mass="54882">MRHMDVSDVLTVVLFVGAGVTGWRVRPRNRVGPLMVAVGVCFLFRFVEPLISDSYLPPFAILANLWVGVVAHLAMAFPTGRLGSLWRRALVLLIYLYLALTNAAPRAVFGWLPSPRIGLVTSEFALAAAVVVAQVVHWWRATPTQRRLIAPAFSGFVVVAGLFAIDTKHMAFFGSAVIREASRWSLPLIPIAYLVGLLRRRLDRADVAGLVVRLSETRQVTRLTEELAVALHDPCVRLAFWSTARGAYVDADGDPVGPHGAGRAVTHIDRGGRHIALLEHDVALVEEPELVEATCAAAALALENERLQADLHARLRELAASRTRLAHAADTGRRRVERDLHDGVQERLLAAVMLLGRAEQTPDGGLVTEAKATVLASLAELRALCQGIHPPVLTERGLPGALRELADTAPIHVDLDVVVDGVLAPGVESAAYYVVAEALANVVKHAGTDRVGVTVHRDAGCLTVRVHDDGCGGADPAAGSGLVGLADRVEALGGRLAIACPSGGGTTITAELPCAS</sequence>
<accession>A0A4R2J9J1</accession>
<dbReference type="Pfam" id="PF07730">
    <property type="entry name" value="HisKA_3"/>
    <property type="match status" value="1"/>
</dbReference>
<dbReference type="SUPFAM" id="SSF55874">
    <property type="entry name" value="ATPase domain of HSP90 chaperone/DNA topoisomerase II/histidine kinase"/>
    <property type="match status" value="1"/>
</dbReference>
<evidence type="ECO:0000256" key="4">
    <source>
        <dbReference type="ARBA" id="ARBA00022679"/>
    </source>
</evidence>
<dbReference type="InterPro" id="IPR050482">
    <property type="entry name" value="Sensor_HK_TwoCompSys"/>
</dbReference>
<dbReference type="GO" id="GO:0005524">
    <property type="term" value="F:ATP binding"/>
    <property type="evidence" value="ECO:0007669"/>
    <property type="project" value="UniProtKB-KW"/>
</dbReference>
<feature type="transmembrane region" description="Helical" evidence="9">
    <location>
        <begin position="148"/>
        <end position="165"/>
    </location>
</feature>
<evidence type="ECO:0000259" key="10">
    <source>
        <dbReference type="SMART" id="SM00387"/>
    </source>
</evidence>
<keyword evidence="12" id="KW-1185">Reference proteome</keyword>
<dbReference type="GO" id="GO:0000155">
    <property type="term" value="F:phosphorelay sensor kinase activity"/>
    <property type="evidence" value="ECO:0007669"/>
    <property type="project" value="InterPro"/>
</dbReference>
<dbReference type="Proteomes" id="UP000295680">
    <property type="component" value="Unassembled WGS sequence"/>
</dbReference>
<name>A0A4R2J9J1_9PSEU</name>
<reference evidence="11 12" key="1">
    <citation type="submission" date="2019-03" db="EMBL/GenBank/DDBJ databases">
        <title>Genomic Encyclopedia of Type Strains, Phase IV (KMG-IV): sequencing the most valuable type-strain genomes for metagenomic binning, comparative biology and taxonomic classification.</title>
        <authorList>
            <person name="Goeker M."/>
        </authorList>
    </citation>
    <scope>NUCLEOTIDE SEQUENCE [LARGE SCALE GENOMIC DNA]</scope>
    <source>
        <strain evidence="11 12">DSM 45934</strain>
    </source>
</reference>
<evidence type="ECO:0000313" key="11">
    <source>
        <dbReference type="EMBL" id="TCO55991.1"/>
    </source>
</evidence>
<gene>
    <name evidence="11" type="ORF">EV192_107416</name>
</gene>
<keyword evidence="6 11" id="KW-0418">Kinase</keyword>
<dbReference type="CDD" id="cd16917">
    <property type="entry name" value="HATPase_UhpB-NarQ-NarX-like"/>
    <property type="match status" value="1"/>
</dbReference>
<dbReference type="InterPro" id="IPR036890">
    <property type="entry name" value="HATPase_C_sf"/>
</dbReference>
<feature type="domain" description="Histidine kinase/HSP90-like ATPase" evidence="10">
    <location>
        <begin position="426"/>
        <end position="516"/>
    </location>
</feature>
<evidence type="ECO:0000256" key="3">
    <source>
        <dbReference type="ARBA" id="ARBA00022553"/>
    </source>
</evidence>
<evidence type="ECO:0000256" key="6">
    <source>
        <dbReference type="ARBA" id="ARBA00022777"/>
    </source>
</evidence>
<dbReference type="PANTHER" id="PTHR24421:SF10">
    <property type="entry name" value="NITRATE_NITRITE SENSOR PROTEIN NARQ"/>
    <property type="match status" value="1"/>
</dbReference>
<dbReference type="AlphaFoldDB" id="A0A4R2J9J1"/>
<dbReference type="GO" id="GO:0046983">
    <property type="term" value="F:protein dimerization activity"/>
    <property type="evidence" value="ECO:0007669"/>
    <property type="project" value="InterPro"/>
</dbReference>
<dbReference type="GO" id="GO:0016020">
    <property type="term" value="C:membrane"/>
    <property type="evidence" value="ECO:0007669"/>
    <property type="project" value="InterPro"/>
</dbReference>
<keyword evidence="8" id="KW-0902">Two-component regulatory system</keyword>
<dbReference type="InterPro" id="IPR011712">
    <property type="entry name" value="Sig_transdc_His_kin_sub3_dim/P"/>
</dbReference>
<evidence type="ECO:0000256" key="7">
    <source>
        <dbReference type="ARBA" id="ARBA00022840"/>
    </source>
</evidence>
<dbReference type="EMBL" id="SLWS01000007">
    <property type="protein sequence ID" value="TCO55991.1"/>
    <property type="molecule type" value="Genomic_DNA"/>
</dbReference>